<dbReference type="EMBL" id="BMAV01009875">
    <property type="protein sequence ID" value="GFY54459.1"/>
    <property type="molecule type" value="Genomic_DNA"/>
</dbReference>
<reference evidence="1" key="1">
    <citation type="submission" date="2020-08" db="EMBL/GenBank/DDBJ databases">
        <title>Multicomponent nature underlies the extraordinary mechanical properties of spider dragline silk.</title>
        <authorList>
            <person name="Kono N."/>
            <person name="Nakamura H."/>
            <person name="Mori M."/>
            <person name="Yoshida Y."/>
            <person name="Ohtoshi R."/>
            <person name="Malay A.D."/>
            <person name="Moran D.A.P."/>
            <person name="Tomita M."/>
            <person name="Numata K."/>
            <person name="Arakawa K."/>
        </authorList>
    </citation>
    <scope>NUCLEOTIDE SEQUENCE</scope>
</reference>
<sequence length="84" mass="9740">MVYWTSFGNIQGTLAVYSQHFCKSSCTVLIGLKDVELLLQRDISNRQSCLTYPALLLRWKHLEMNEWQQELMSGALEVVIHEQP</sequence>
<dbReference type="Proteomes" id="UP000886998">
    <property type="component" value="Unassembled WGS sequence"/>
</dbReference>
<accession>A0A8X6XJM3</accession>
<proteinExistence type="predicted"/>
<gene>
    <name evidence="1" type="ORF">TNIN_231791</name>
</gene>
<protein>
    <submittedName>
        <fullName evidence="1">Uncharacterized protein</fullName>
    </submittedName>
</protein>
<evidence type="ECO:0000313" key="1">
    <source>
        <dbReference type="EMBL" id="GFY54459.1"/>
    </source>
</evidence>
<dbReference type="AlphaFoldDB" id="A0A8X6XJM3"/>
<organism evidence="1 2">
    <name type="scientific">Trichonephila inaurata madagascariensis</name>
    <dbReference type="NCBI Taxonomy" id="2747483"/>
    <lineage>
        <taxon>Eukaryota</taxon>
        <taxon>Metazoa</taxon>
        <taxon>Ecdysozoa</taxon>
        <taxon>Arthropoda</taxon>
        <taxon>Chelicerata</taxon>
        <taxon>Arachnida</taxon>
        <taxon>Araneae</taxon>
        <taxon>Araneomorphae</taxon>
        <taxon>Entelegynae</taxon>
        <taxon>Araneoidea</taxon>
        <taxon>Nephilidae</taxon>
        <taxon>Trichonephila</taxon>
        <taxon>Trichonephila inaurata</taxon>
    </lineage>
</organism>
<evidence type="ECO:0000313" key="2">
    <source>
        <dbReference type="Proteomes" id="UP000886998"/>
    </source>
</evidence>
<name>A0A8X6XJM3_9ARAC</name>
<comment type="caution">
    <text evidence="1">The sequence shown here is derived from an EMBL/GenBank/DDBJ whole genome shotgun (WGS) entry which is preliminary data.</text>
</comment>
<keyword evidence="2" id="KW-1185">Reference proteome</keyword>